<reference evidence="3" key="1">
    <citation type="journal article" date="2019" name="Int. J. Syst. Evol. Microbiol.">
        <title>The Global Catalogue of Microorganisms (GCM) 10K type strain sequencing project: providing services to taxonomists for standard genome sequencing and annotation.</title>
        <authorList>
            <consortium name="The Broad Institute Genomics Platform"/>
            <consortium name="The Broad Institute Genome Sequencing Center for Infectious Disease"/>
            <person name="Wu L."/>
            <person name="Ma J."/>
        </authorList>
    </citation>
    <scope>NUCLEOTIDE SEQUENCE [LARGE SCALE GENOMIC DNA]</scope>
    <source>
        <strain evidence="3">JCM 18055</strain>
    </source>
</reference>
<proteinExistence type="predicted"/>
<dbReference type="Gene3D" id="3.40.50.1000">
    <property type="entry name" value="HAD superfamily/HAD-like"/>
    <property type="match status" value="1"/>
</dbReference>
<evidence type="ECO:0000256" key="1">
    <source>
        <dbReference type="SAM" id="MobiDB-lite"/>
    </source>
</evidence>
<dbReference type="Pfam" id="PF00702">
    <property type="entry name" value="Hydrolase"/>
    <property type="match status" value="1"/>
</dbReference>
<comment type="caution">
    <text evidence="2">The sequence shown here is derived from an EMBL/GenBank/DDBJ whole genome shotgun (WGS) entry which is preliminary data.</text>
</comment>
<evidence type="ECO:0000313" key="2">
    <source>
        <dbReference type="EMBL" id="GAA4693463.1"/>
    </source>
</evidence>
<dbReference type="PANTHER" id="PTHR43434:SF16">
    <property type="entry name" value="BLL8046 PROTEIN"/>
    <property type="match status" value="1"/>
</dbReference>
<dbReference type="InterPro" id="IPR036412">
    <property type="entry name" value="HAD-like_sf"/>
</dbReference>
<dbReference type="EMBL" id="BAABIC010000010">
    <property type="protein sequence ID" value="GAA4693463.1"/>
    <property type="molecule type" value="Genomic_DNA"/>
</dbReference>
<dbReference type="InterPro" id="IPR023214">
    <property type="entry name" value="HAD_sf"/>
</dbReference>
<dbReference type="GO" id="GO:0016787">
    <property type="term" value="F:hydrolase activity"/>
    <property type="evidence" value="ECO:0007669"/>
    <property type="project" value="UniProtKB-KW"/>
</dbReference>
<gene>
    <name evidence="2" type="ORF">GCM10023215_33430</name>
</gene>
<dbReference type="SFLD" id="SFLDG01129">
    <property type="entry name" value="C1.5:_HAD__Beta-PGM__Phosphata"/>
    <property type="match status" value="1"/>
</dbReference>
<name>A0ABP8WR11_9PSEU</name>
<dbReference type="Proteomes" id="UP001500325">
    <property type="component" value="Unassembled WGS sequence"/>
</dbReference>
<dbReference type="InterPro" id="IPR050155">
    <property type="entry name" value="HAD-like_hydrolase_sf"/>
</dbReference>
<keyword evidence="3" id="KW-1185">Reference proteome</keyword>
<dbReference type="SUPFAM" id="SSF56784">
    <property type="entry name" value="HAD-like"/>
    <property type="match status" value="1"/>
</dbReference>
<dbReference type="NCBIfam" id="TIGR01549">
    <property type="entry name" value="HAD-SF-IA-v1"/>
    <property type="match status" value="1"/>
</dbReference>
<dbReference type="Gene3D" id="1.10.150.240">
    <property type="entry name" value="Putative phosphatase, domain 2"/>
    <property type="match status" value="1"/>
</dbReference>
<sequence length="248" mass="26806">MASETTVDGTVDETADGTADRTSQAGPPDFSALDTAVLDVDGTLVDTNYHHALAWFRAFRRFDVTLPVWRLHRAIGMGGDQLVPAVAGERFEEEHGDAAREAWAEEFEPLLAEIQPFEGVRELLTALRDAGLKVVLASSGKPNHVDAYLDRFGGRELAHAWTSSEDVESTKPEPDLIGVAMGKVEGRSGLVVGDSVWDFEAAGRAGCAGYAIRTGGFSVEELREAGAREVFESVPELRDHLVSALARR</sequence>
<evidence type="ECO:0000313" key="3">
    <source>
        <dbReference type="Proteomes" id="UP001500325"/>
    </source>
</evidence>
<dbReference type="InterPro" id="IPR023198">
    <property type="entry name" value="PGP-like_dom2"/>
</dbReference>
<accession>A0ABP8WR11</accession>
<dbReference type="RefSeq" id="WP_345381460.1">
    <property type="nucleotide sequence ID" value="NZ_BAABIC010000010.1"/>
</dbReference>
<protein>
    <submittedName>
        <fullName evidence="2">HAD family hydrolase</fullName>
    </submittedName>
</protein>
<keyword evidence="2" id="KW-0378">Hydrolase</keyword>
<organism evidence="2 3">
    <name type="scientific">Pseudonocardia yuanmonensis</name>
    <dbReference type="NCBI Taxonomy" id="1095914"/>
    <lineage>
        <taxon>Bacteria</taxon>
        <taxon>Bacillati</taxon>
        <taxon>Actinomycetota</taxon>
        <taxon>Actinomycetes</taxon>
        <taxon>Pseudonocardiales</taxon>
        <taxon>Pseudonocardiaceae</taxon>
        <taxon>Pseudonocardia</taxon>
    </lineage>
</organism>
<dbReference type="SFLD" id="SFLDS00003">
    <property type="entry name" value="Haloacid_Dehalogenase"/>
    <property type="match status" value="1"/>
</dbReference>
<feature type="region of interest" description="Disordered" evidence="1">
    <location>
        <begin position="1"/>
        <end position="28"/>
    </location>
</feature>
<dbReference type="InterPro" id="IPR006439">
    <property type="entry name" value="HAD-SF_hydro_IA"/>
</dbReference>
<dbReference type="PANTHER" id="PTHR43434">
    <property type="entry name" value="PHOSPHOGLYCOLATE PHOSPHATASE"/>
    <property type="match status" value="1"/>
</dbReference>